<evidence type="ECO:0000313" key="1">
    <source>
        <dbReference type="EMBL" id="CAD8075105.1"/>
    </source>
</evidence>
<organism evidence="1 2">
    <name type="scientific">Paramecium primaurelia</name>
    <dbReference type="NCBI Taxonomy" id="5886"/>
    <lineage>
        <taxon>Eukaryota</taxon>
        <taxon>Sar</taxon>
        <taxon>Alveolata</taxon>
        <taxon>Ciliophora</taxon>
        <taxon>Intramacronucleata</taxon>
        <taxon>Oligohymenophorea</taxon>
        <taxon>Peniculida</taxon>
        <taxon>Parameciidae</taxon>
        <taxon>Paramecium</taxon>
    </lineage>
</organism>
<protein>
    <submittedName>
        <fullName evidence="1">Uncharacterized protein</fullName>
    </submittedName>
</protein>
<sequence length="237" mass="28141">MINLSLKHSKRQKYNSISSDERQNIIKMFLENDYSAIQIAHLTGHNLSTIKAIYRIYKNEGRINKKERRDRQINIKQNVVVLMLDDNTRKMKIISKQQLKQELILKNTEYNYEPIQNTINQTLQNSTDDIIKHLDSISSKQCFNQQIQKAQIDGINIKDFKEISEITTKFKNRINISSQISYFQNLFSKQELNYQEKQLLSPPKFKPQLSSNISELRRIFEFQIKDYFEKSSNDNLK</sequence>
<dbReference type="AlphaFoldDB" id="A0A8S1MBJ3"/>
<evidence type="ECO:0000313" key="2">
    <source>
        <dbReference type="Proteomes" id="UP000688137"/>
    </source>
</evidence>
<comment type="caution">
    <text evidence="1">The sequence shown here is derived from an EMBL/GenBank/DDBJ whole genome shotgun (WGS) entry which is preliminary data.</text>
</comment>
<keyword evidence="2" id="KW-1185">Reference proteome</keyword>
<dbReference type="OMA" id="MFLENDY"/>
<dbReference type="EMBL" id="CAJJDM010000054">
    <property type="protein sequence ID" value="CAD8075105.1"/>
    <property type="molecule type" value="Genomic_DNA"/>
</dbReference>
<gene>
    <name evidence="1" type="ORF">PPRIM_AZ9-3.1.T0540036</name>
</gene>
<reference evidence="1" key="1">
    <citation type="submission" date="2021-01" db="EMBL/GenBank/DDBJ databases">
        <authorList>
            <consortium name="Genoscope - CEA"/>
            <person name="William W."/>
        </authorList>
    </citation>
    <scope>NUCLEOTIDE SEQUENCE</scope>
</reference>
<name>A0A8S1MBJ3_PARPR</name>
<proteinExistence type="predicted"/>
<accession>A0A8S1MBJ3</accession>
<dbReference type="Proteomes" id="UP000688137">
    <property type="component" value="Unassembled WGS sequence"/>
</dbReference>